<dbReference type="SUPFAM" id="SSF63825">
    <property type="entry name" value="YWTD domain"/>
    <property type="match status" value="1"/>
</dbReference>
<comment type="caution">
    <text evidence="5">The sequence shown here is derived from an EMBL/GenBank/DDBJ whole genome shotgun (WGS) entry which is preliminary data.</text>
</comment>
<keyword evidence="2" id="KW-0119">Carbohydrate metabolism</keyword>
<dbReference type="CDD" id="cd00063">
    <property type="entry name" value="FN3"/>
    <property type="match status" value="1"/>
</dbReference>
<dbReference type="GO" id="GO:0016798">
    <property type="term" value="F:hydrolase activity, acting on glycosyl bonds"/>
    <property type="evidence" value="ECO:0007669"/>
    <property type="project" value="UniProtKB-KW"/>
</dbReference>
<dbReference type="EMBL" id="PVTF01000002">
    <property type="protein sequence ID" value="PRY44757.1"/>
    <property type="molecule type" value="Genomic_DNA"/>
</dbReference>
<evidence type="ECO:0000256" key="1">
    <source>
        <dbReference type="ARBA" id="ARBA00023295"/>
    </source>
</evidence>
<dbReference type="SUPFAM" id="SSF49265">
    <property type="entry name" value="Fibronectin type III"/>
    <property type="match status" value="1"/>
</dbReference>
<dbReference type="Pfam" id="PF00041">
    <property type="entry name" value="fn3"/>
    <property type="match status" value="1"/>
</dbReference>
<dbReference type="Gene3D" id="2.60.40.10">
    <property type="entry name" value="Immunoglobulins"/>
    <property type="match status" value="1"/>
</dbReference>
<evidence type="ECO:0000256" key="2">
    <source>
        <dbReference type="ARBA" id="ARBA00023326"/>
    </source>
</evidence>
<dbReference type="AlphaFoldDB" id="A0A2T0TGE3"/>
<keyword evidence="1" id="KW-0326">Glycosidase</keyword>
<feature type="region of interest" description="Disordered" evidence="3">
    <location>
        <begin position="306"/>
        <end position="332"/>
    </location>
</feature>
<protein>
    <submittedName>
        <fullName evidence="5">Fibronectin type III domain protein</fullName>
    </submittedName>
</protein>
<reference evidence="5 6" key="1">
    <citation type="submission" date="2018-03" db="EMBL/GenBank/DDBJ databases">
        <title>Genomic Encyclopedia of Archaeal and Bacterial Type Strains, Phase II (KMG-II): from individual species to whole genera.</title>
        <authorList>
            <person name="Goeker M."/>
        </authorList>
    </citation>
    <scope>NUCLEOTIDE SEQUENCE [LARGE SCALE GENOMIC DNA]</scope>
    <source>
        <strain evidence="5 6">DSM 44720</strain>
    </source>
</reference>
<accession>A0A2T0TGE3</accession>
<dbReference type="PROSITE" id="PS50853">
    <property type="entry name" value="FN3"/>
    <property type="match status" value="1"/>
</dbReference>
<dbReference type="InterPro" id="IPR036116">
    <property type="entry name" value="FN3_sf"/>
</dbReference>
<dbReference type="Proteomes" id="UP000239494">
    <property type="component" value="Unassembled WGS sequence"/>
</dbReference>
<feature type="region of interest" description="Disordered" evidence="3">
    <location>
        <begin position="345"/>
        <end position="412"/>
    </location>
</feature>
<keyword evidence="2" id="KW-0624">Polysaccharide degradation</keyword>
<feature type="compositionally biased region" description="Low complexity" evidence="3">
    <location>
        <begin position="346"/>
        <end position="382"/>
    </location>
</feature>
<dbReference type="InterPro" id="IPR013783">
    <property type="entry name" value="Ig-like_fold"/>
</dbReference>
<feature type="domain" description="Fibronectin type-III" evidence="4">
    <location>
        <begin position="417"/>
        <end position="506"/>
    </location>
</feature>
<sequence>MHISAKWRGRAPVAVLTALCVVAVGVAVSGSAGVPGLDFLESGHWVLNGPLATVFHVDGATKQVDAEVPVPGAEPGSAVVQGGTSGYVIGGGKITEFGESTLRVEGTTDAPGDEMPVDVEADGGPYLVFRDMGVVVRLGEEHVRVPLGGKLGNPVATADGTLWLHRLDTGDLCQLPKGTTVPSCAASAPAGHAGGLTVVGGKPLFVDTTADTMQLLEGGGLGRAQPLGTDVPEATRVASADVDGRVSILDPAGTLYLVDTAPLVGDRPATKNVVVRLDEGQYTGPETTGSTVALLDHKTGTLVTYDSAGTKRESKAVPQEGGTPRLTKAEDSRVYVEGGEGRNVLVVDPGGEVSEVPVVGTPTTTPSTEPTTTEQPVPTSETRTQEQEPPAPPDPTTGVTTGRTTQEQPPPVVAAGPPGAPGGVGATAGNGSVVVSWGTAVDNGAAVTAYHVTWNGGSLDVAAGDRSAEVTGLANGTGYTFTVVAENRVGRGPGASASATPKSVPTITVSRGASTTTDTCHAPDCAFPYIELRGFAPNTAYKIDPFASDWGRTNIGAELTTDGSGTLIVDDRFPFSGHDQTFWVTAGGVESNHYFWEKR</sequence>
<dbReference type="InterPro" id="IPR003961">
    <property type="entry name" value="FN3_dom"/>
</dbReference>
<dbReference type="OrthoDB" id="3405767at2"/>
<evidence type="ECO:0000256" key="3">
    <source>
        <dbReference type="SAM" id="MobiDB-lite"/>
    </source>
</evidence>
<evidence type="ECO:0000313" key="5">
    <source>
        <dbReference type="EMBL" id="PRY44757.1"/>
    </source>
</evidence>
<name>A0A2T0TGE3_9PSEU</name>
<dbReference type="SMART" id="SM00060">
    <property type="entry name" value="FN3"/>
    <property type="match status" value="1"/>
</dbReference>
<dbReference type="GO" id="GO:0000272">
    <property type="term" value="P:polysaccharide catabolic process"/>
    <property type="evidence" value="ECO:0007669"/>
    <property type="project" value="UniProtKB-KW"/>
</dbReference>
<evidence type="ECO:0000313" key="6">
    <source>
        <dbReference type="Proteomes" id="UP000239494"/>
    </source>
</evidence>
<gene>
    <name evidence="5" type="ORF">CLV43_102322</name>
</gene>
<evidence type="ECO:0000259" key="4">
    <source>
        <dbReference type="PROSITE" id="PS50853"/>
    </source>
</evidence>
<keyword evidence="6" id="KW-1185">Reference proteome</keyword>
<proteinExistence type="predicted"/>
<feature type="compositionally biased region" description="Low complexity" evidence="3">
    <location>
        <begin position="396"/>
        <end position="412"/>
    </location>
</feature>
<dbReference type="RefSeq" id="WP_106186350.1">
    <property type="nucleotide sequence ID" value="NZ_PVTF01000002.1"/>
</dbReference>
<organism evidence="5 6">
    <name type="scientific">Umezawaea tangerina</name>
    <dbReference type="NCBI Taxonomy" id="84725"/>
    <lineage>
        <taxon>Bacteria</taxon>
        <taxon>Bacillati</taxon>
        <taxon>Actinomycetota</taxon>
        <taxon>Actinomycetes</taxon>
        <taxon>Pseudonocardiales</taxon>
        <taxon>Pseudonocardiaceae</taxon>
        <taxon>Umezawaea</taxon>
    </lineage>
</organism>
<keyword evidence="1" id="KW-0378">Hydrolase</keyword>